<dbReference type="Proteomes" id="UP001210925">
    <property type="component" value="Unassembled WGS sequence"/>
</dbReference>
<dbReference type="SUPFAM" id="SSF52540">
    <property type="entry name" value="P-loop containing nucleoside triphosphate hydrolases"/>
    <property type="match status" value="1"/>
</dbReference>
<evidence type="ECO:0000313" key="2">
    <source>
        <dbReference type="EMBL" id="KAJ3259183.1"/>
    </source>
</evidence>
<proteinExistence type="predicted"/>
<comment type="caution">
    <text evidence="1">The sequence shown here is derived from an EMBL/GenBank/DDBJ whole genome shotgun (WGS) entry which is preliminary data.</text>
</comment>
<evidence type="ECO:0000313" key="3">
    <source>
        <dbReference type="Proteomes" id="UP001210925"/>
    </source>
</evidence>
<dbReference type="GO" id="GO:0016301">
    <property type="term" value="F:kinase activity"/>
    <property type="evidence" value="ECO:0007669"/>
    <property type="project" value="UniProtKB-KW"/>
</dbReference>
<name>A0AAD5UM40_9FUNG</name>
<sequence>MPILIAVGEHKVGPNRPQMTHADVLNSNSRIKELIERLKPVHEKNPFVFIDGFLLYTHKECMDTYNVQIFLHAPFETLNRRRNERTAYVTTQGSWVDPPHYFEKVVWPEYLRNNKEMLAHVQDPDEKTIRHWSI</sequence>
<protein>
    <submittedName>
        <fullName evidence="1">Ribosylnicotinamide kinase</fullName>
    </submittedName>
</protein>
<dbReference type="InterPro" id="IPR027417">
    <property type="entry name" value="P-loop_NTPase"/>
</dbReference>
<dbReference type="EMBL" id="JADGKB010000020">
    <property type="protein sequence ID" value="KAJ3259183.1"/>
    <property type="molecule type" value="Genomic_DNA"/>
</dbReference>
<gene>
    <name evidence="1" type="primary">NRK1_1</name>
    <name evidence="2" type="synonym">NRK1_2</name>
    <name evidence="1" type="ORF">HK103_002810</name>
    <name evidence="2" type="ORF">HK103_002830</name>
</gene>
<keyword evidence="1" id="KW-0418">Kinase</keyword>
<organism evidence="1 3">
    <name type="scientific">Boothiomyces macroporosus</name>
    <dbReference type="NCBI Taxonomy" id="261099"/>
    <lineage>
        <taxon>Eukaryota</taxon>
        <taxon>Fungi</taxon>
        <taxon>Fungi incertae sedis</taxon>
        <taxon>Chytridiomycota</taxon>
        <taxon>Chytridiomycota incertae sedis</taxon>
        <taxon>Chytridiomycetes</taxon>
        <taxon>Rhizophydiales</taxon>
        <taxon>Terramycetaceae</taxon>
        <taxon>Boothiomyces</taxon>
    </lineage>
</organism>
<evidence type="ECO:0000313" key="1">
    <source>
        <dbReference type="EMBL" id="KAJ3259163.1"/>
    </source>
</evidence>
<dbReference type="Gene3D" id="3.40.50.300">
    <property type="entry name" value="P-loop containing nucleotide triphosphate hydrolases"/>
    <property type="match status" value="1"/>
</dbReference>
<keyword evidence="1" id="KW-0808">Transferase</keyword>
<accession>A0AAD5UM40</accession>
<keyword evidence="3" id="KW-1185">Reference proteome</keyword>
<dbReference type="EMBL" id="JADGKB010000020">
    <property type="protein sequence ID" value="KAJ3259163.1"/>
    <property type="molecule type" value="Genomic_DNA"/>
</dbReference>
<reference evidence="1" key="1">
    <citation type="submission" date="2020-05" db="EMBL/GenBank/DDBJ databases">
        <title>Phylogenomic resolution of chytrid fungi.</title>
        <authorList>
            <person name="Stajich J.E."/>
            <person name="Amses K."/>
            <person name="Simmons R."/>
            <person name="Seto K."/>
            <person name="Myers J."/>
            <person name="Bonds A."/>
            <person name="Quandt C.A."/>
            <person name="Barry K."/>
            <person name="Liu P."/>
            <person name="Grigoriev I."/>
            <person name="Longcore J.E."/>
            <person name="James T.Y."/>
        </authorList>
    </citation>
    <scope>NUCLEOTIDE SEQUENCE</scope>
    <source>
        <strain evidence="1">PLAUS21</strain>
    </source>
</reference>
<dbReference type="AlphaFoldDB" id="A0AAD5UM40"/>